<dbReference type="OMA" id="PINVYER"/>
<gene>
    <name evidence="2" type="ORF">HPLM_LOCUS13880</name>
</gene>
<feature type="region of interest" description="Disordered" evidence="1">
    <location>
        <begin position="79"/>
        <end position="125"/>
    </location>
</feature>
<dbReference type="WBParaSite" id="HPLM_0001388801-mRNA-1">
    <property type="protein sequence ID" value="HPLM_0001388801-mRNA-1"/>
    <property type="gene ID" value="HPLM_0001388801"/>
</dbReference>
<reference evidence="4" key="1">
    <citation type="submission" date="2017-02" db="UniProtKB">
        <authorList>
            <consortium name="WormBaseParasite"/>
        </authorList>
    </citation>
    <scope>IDENTIFICATION</scope>
</reference>
<evidence type="ECO:0000256" key="1">
    <source>
        <dbReference type="SAM" id="MobiDB-lite"/>
    </source>
</evidence>
<dbReference type="EMBL" id="UZAF01018371">
    <property type="protein sequence ID" value="VDO50954.1"/>
    <property type="molecule type" value="Genomic_DNA"/>
</dbReference>
<keyword evidence="3" id="KW-1185">Reference proteome</keyword>
<evidence type="ECO:0000313" key="2">
    <source>
        <dbReference type="EMBL" id="VDO50954.1"/>
    </source>
</evidence>
<name>A0A0N4WQZ9_HAEPC</name>
<evidence type="ECO:0000313" key="4">
    <source>
        <dbReference type="WBParaSite" id="HPLM_0001388801-mRNA-1"/>
    </source>
</evidence>
<organism evidence="4">
    <name type="scientific">Haemonchus placei</name>
    <name type="common">Barber's pole worm</name>
    <dbReference type="NCBI Taxonomy" id="6290"/>
    <lineage>
        <taxon>Eukaryota</taxon>
        <taxon>Metazoa</taxon>
        <taxon>Ecdysozoa</taxon>
        <taxon>Nematoda</taxon>
        <taxon>Chromadorea</taxon>
        <taxon>Rhabditida</taxon>
        <taxon>Rhabditina</taxon>
        <taxon>Rhabditomorpha</taxon>
        <taxon>Strongyloidea</taxon>
        <taxon>Trichostrongylidae</taxon>
        <taxon>Haemonchus</taxon>
    </lineage>
</organism>
<dbReference type="OrthoDB" id="5867683at2759"/>
<protein>
    <submittedName>
        <fullName evidence="2 4">Uncharacterized protein</fullName>
    </submittedName>
</protein>
<sequence length="216" mass="23237">MTSMRQTSVPLPINIYDRAADLESGRTAPCAYAQATGNSTACEQPASRVTPPSSQPPTTPSPHSRFIDGLRRRTRLRSLNVPSHGHENLDSDLGFPPVCSPPPPPSDSAGSQPPEACGSRTRRRTMSDAAQTCGLNFNGTNKRHSGVLVIFPHSPSAHGDYLQGHSTPAAGNKRQSSYGSSASKSFEAFPCSSWLVLILAFESLKQCSYVVFFFNE</sequence>
<reference evidence="2 3" key="2">
    <citation type="submission" date="2018-11" db="EMBL/GenBank/DDBJ databases">
        <authorList>
            <consortium name="Pathogen Informatics"/>
        </authorList>
    </citation>
    <scope>NUCLEOTIDE SEQUENCE [LARGE SCALE GENOMIC DNA]</scope>
    <source>
        <strain evidence="2 3">MHpl1</strain>
    </source>
</reference>
<accession>A0A0N4WQZ9</accession>
<dbReference type="STRING" id="6290.A0A0N4WQZ9"/>
<evidence type="ECO:0000313" key="3">
    <source>
        <dbReference type="Proteomes" id="UP000268014"/>
    </source>
</evidence>
<feature type="region of interest" description="Disordered" evidence="1">
    <location>
        <begin position="36"/>
        <end position="66"/>
    </location>
</feature>
<dbReference type="Proteomes" id="UP000268014">
    <property type="component" value="Unassembled WGS sequence"/>
</dbReference>
<dbReference type="AlphaFoldDB" id="A0A0N4WQZ9"/>
<proteinExistence type="predicted"/>